<dbReference type="AlphaFoldDB" id="A0A7J6PWR7"/>
<feature type="compositionally biased region" description="Basic and acidic residues" evidence="1">
    <location>
        <begin position="223"/>
        <end position="233"/>
    </location>
</feature>
<feature type="region of interest" description="Disordered" evidence="1">
    <location>
        <begin position="112"/>
        <end position="233"/>
    </location>
</feature>
<dbReference type="EMBL" id="JABANO010037232">
    <property type="protein sequence ID" value="KAF4700518.1"/>
    <property type="molecule type" value="Genomic_DNA"/>
</dbReference>
<organism evidence="2 3">
    <name type="scientific">Perkinsus olseni</name>
    <name type="common">Perkinsus atlanticus</name>
    <dbReference type="NCBI Taxonomy" id="32597"/>
    <lineage>
        <taxon>Eukaryota</taxon>
        <taxon>Sar</taxon>
        <taxon>Alveolata</taxon>
        <taxon>Perkinsozoa</taxon>
        <taxon>Perkinsea</taxon>
        <taxon>Perkinsida</taxon>
        <taxon>Perkinsidae</taxon>
        <taxon>Perkinsus</taxon>
    </lineage>
</organism>
<name>A0A7J6PWR7_PEROL</name>
<evidence type="ECO:0000313" key="2">
    <source>
        <dbReference type="EMBL" id="KAF4700518.1"/>
    </source>
</evidence>
<feature type="compositionally biased region" description="Low complexity" evidence="1">
    <location>
        <begin position="169"/>
        <end position="178"/>
    </location>
</feature>
<sequence>MRNAAKYAWDKLPDKDAYCQHIVRQLADATEGKLKAPDGSINPFPALILEQVPWRVVTPWWDAEAGKDFFRTVLLGSLPEEESVAEKQMTAECERLVRSFIVAVAVSVDDSLKEKVPKSHQLDEVPQVDGWTKTARKKGKKKGDLGEPSTPGAGKKEVAKTSPTPSPSSPTTSSSSSPVGSETAPSPKVEDEGKPRTSTLPAAAESTDAHGKEELDEGPVVDRTARSARRDKSLSKQERCHLLALALIDQYGMDFRFPHDDDVEMLETVRGTFNRYLSRGGCSDGPVSTSEVVSLLKHIIRQGTRLAWDAMENWQAFCRYLIRGVHSAVKDALRDRRTGKLVAKPVSVGEIPWKAIAPCWNPKGMRGVFTGTIMPLLGEDVDGMPLDALVKRLWAAWELPRRDNGEEAKAYTDCEKAVKDYLLSLASKADPTVKVVCQERISSQLPLYG</sequence>
<dbReference type="Proteomes" id="UP000553632">
    <property type="component" value="Unassembled WGS sequence"/>
</dbReference>
<feature type="compositionally biased region" description="Basic and acidic residues" evidence="1">
    <location>
        <begin position="112"/>
        <end position="123"/>
    </location>
</feature>
<accession>A0A7J6PWR7</accession>
<gene>
    <name evidence="2" type="ORF">FOZ63_028666</name>
</gene>
<reference evidence="2 3" key="1">
    <citation type="submission" date="2020-04" db="EMBL/GenBank/DDBJ databases">
        <title>Perkinsus olseni comparative genomics.</title>
        <authorList>
            <person name="Bogema D.R."/>
        </authorList>
    </citation>
    <scope>NUCLEOTIDE SEQUENCE [LARGE SCALE GENOMIC DNA]</scope>
    <source>
        <strain evidence="2 3">ATCC PRA-207</strain>
    </source>
</reference>
<keyword evidence="3" id="KW-1185">Reference proteome</keyword>
<proteinExistence type="predicted"/>
<evidence type="ECO:0000256" key="1">
    <source>
        <dbReference type="SAM" id="MobiDB-lite"/>
    </source>
</evidence>
<protein>
    <submittedName>
        <fullName evidence="2">Uncharacterized protein</fullName>
    </submittedName>
</protein>
<comment type="caution">
    <text evidence="2">The sequence shown here is derived from an EMBL/GenBank/DDBJ whole genome shotgun (WGS) entry which is preliminary data.</text>
</comment>
<evidence type="ECO:0000313" key="3">
    <source>
        <dbReference type="Proteomes" id="UP000553632"/>
    </source>
</evidence>